<comment type="caution">
    <text evidence="2">The sequence shown here is derived from an EMBL/GenBank/DDBJ whole genome shotgun (WGS) entry which is preliminary data.</text>
</comment>
<accession>A0A7J8JFR4</accession>
<feature type="region of interest" description="Disordered" evidence="1">
    <location>
        <begin position="69"/>
        <end position="89"/>
    </location>
</feature>
<dbReference type="PANTHER" id="PTHR15992">
    <property type="entry name" value="HOLLIDAY JUNCTION RECOGNITION PROTEIN"/>
    <property type="match status" value="1"/>
</dbReference>
<dbReference type="GO" id="GO:0034080">
    <property type="term" value="P:CENP-A containing chromatin assembly"/>
    <property type="evidence" value="ECO:0007669"/>
    <property type="project" value="TreeGrafter"/>
</dbReference>
<dbReference type="InterPro" id="IPR018465">
    <property type="entry name" value="Scm3/HJURP"/>
</dbReference>
<dbReference type="GO" id="GO:0000775">
    <property type="term" value="C:chromosome, centromeric region"/>
    <property type="evidence" value="ECO:0007669"/>
    <property type="project" value="TreeGrafter"/>
</dbReference>
<evidence type="ECO:0000313" key="3">
    <source>
        <dbReference type="Proteomes" id="UP000593571"/>
    </source>
</evidence>
<evidence type="ECO:0000313" key="2">
    <source>
        <dbReference type="EMBL" id="KAF6495199.1"/>
    </source>
</evidence>
<sequence>MESAFPGEDSLLQKLRDSHHRFQRHMQQLLEKYNQPFEDAPLVQMSTLTYTTPQGLKVWGGKLVKKRSKGQVQDTKTVGRGEGPAQATARGPELLCTRDPGVACRALESFER</sequence>
<dbReference type="Gene3D" id="6.10.250.2320">
    <property type="match status" value="1"/>
</dbReference>
<reference evidence="2 3" key="1">
    <citation type="journal article" date="2020" name="Nature">
        <title>Six reference-quality genomes reveal evolution of bat adaptations.</title>
        <authorList>
            <person name="Jebb D."/>
            <person name="Huang Z."/>
            <person name="Pippel M."/>
            <person name="Hughes G.M."/>
            <person name="Lavrichenko K."/>
            <person name="Devanna P."/>
            <person name="Winkler S."/>
            <person name="Jermiin L.S."/>
            <person name="Skirmuntt E.C."/>
            <person name="Katzourakis A."/>
            <person name="Burkitt-Gray L."/>
            <person name="Ray D.A."/>
            <person name="Sullivan K.A.M."/>
            <person name="Roscito J.G."/>
            <person name="Kirilenko B.M."/>
            <person name="Davalos L.M."/>
            <person name="Corthals A.P."/>
            <person name="Power M.L."/>
            <person name="Jones G."/>
            <person name="Ransome R.D."/>
            <person name="Dechmann D.K.N."/>
            <person name="Locatelli A.G."/>
            <person name="Puechmaille S.J."/>
            <person name="Fedrigo O."/>
            <person name="Jarvis E.D."/>
            <person name="Hiller M."/>
            <person name="Vernes S.C."/>
            <person name="Myers E.W."/>
            <person name="Teeling E.C."/>
        </authorList>
    </citation>
    <scope>NUCLEOTIDE SEQUENCE [LARGE SCALE GENOMIC DNA]</scope>
    <source>
        <strain evidence="2">MRouAeg1</strain>
        <tissue evidence="2">Muscle</tissue>
    </source>
</reference>
<dbReference type="GO" id="GO:0005634">
    <property type="term" value="C:nucleus"/>
    <property type="evidence" value="ECO:0007669"/>
    <property type="project" value="InterPro"/>
</dbReference>
<dbReference type="PANTHER" id="PTHR15992:SF5">
    <property type="entry name" value="HOLLIDAY JUNCTION RECOGNITION PROTEIN"/>
    <property type="match status" value="1"/>
</dbReference>
<organism evidence="2 3">
    <name type="scientific">Rousettus aegyptiacus</name>
    <name type="common">Egyptian fruit bat</name>
    <name type="synonym">Pteropus aegyptiacus</name>
    <dbReference type="NCBI Taxonomy" id="9407"/>
    <lineage>
        <taxon>Eukaryota</taxon>
        <taxon>Metazoa</taxon>
        <taxon>Chordata</taxon>
        <taxon>Craniata</taxon>
        <taxon>Vertebrata</taxon>
        <taxon>Euteleostomi</taxon>
        <taxon>Mammalia</taxon>
        <taxon>Eutheria</taxon>
        <taxon>Laurasiatheria</taxon>
        <taxon>Chiroptera</taxon>
        <taxon>Yinpterochiroptera</taxon>
        <taxon>Pteropodoidea</taxon>
        <taxon>Pteropodidae</taxon>
        <taxon>Rousettinae</taxon>
        <taxon>Rousettus</taxon>
    </lineage>
</organism>
<dbReference type="GO" id="GO:0042393">
    <property type="term" value="F:histone binding"/>
    <property type="evidence" value="ECO:0007669"/>
    <property type="project" value="InterPro"/>
</dbReference>
<dbReference type="AlphaFoldDB" id="A0A7J8JFR4"/>
<protein>
    <submittedName>
        <fullName evidence="2">Holliday junction recognition protein</fullName>
    </submittedName>
</protein>
<gene>
    <name evidence="2" type="ORF">HJG63_006289</name>
</gene>
<name>A0A7J8JFR4_ROUAE</name>
<proteinExistence type="predicted"/>
<keyword evidence="3" id="KW-1185">Reference proteome</keyword>
<evidence type="ECO:0000256" key="1">
    <source>
        <dbReference type="SAM" id="MobiDB-lite"/>
    </source>
</evidence>
<dbReference type="Pfam" id="PF10384">
    <property type="entry name" value="Scm3"/>
    <property type="match status" value="1"/>
</dbReference>
<dbReference type="EMBL" id="JACASE010000002">
    <property type="protein sequence ID" value="KAF6495199.1"/>
    <property type="molecule type" value="Genomic_DNA"/>
</dbReference>
<dbReference type="Proteomes" id="UP000593571">
    <property type="component" value="Unassembled WGS sequence"/>
</dbReference>